<dbReference type="Gene3D" id="3.30.70.420">
    <property type="entry name" value="Hydroxymethylglutaryl-CoA reductase, class I/II, NAD/NADP-binding domain"/>
    <property type="match status" value="1"/>
</dbReference>
<dbReference type="GO" id="GO:0015936">
    <property type="term" value="P:coenzyme A metabolic process"/>
    <property type="evidence" value="ECO:0007669"/>
    <property type="project" value="InterPro"/>
</dbReference>
<dbReference type="RefSeq" id="WP_008252957.1">
    <property type="nucleotide sequence ID" value="NZ_CP014544.1"/>
</dbReference>
<dbReference type="SUPFAM" id="SSF56542">
    <property type="entry name" value="Substrate-binding domain of HMG-CoA reductase"/>
    <property type="match status" value="1"/>
</dbReference>
<proteinExistence type="inferred from homology"/>
<dbReference type="EC" id="1.1.1.34" evidence="2"/>
<dbReference type="InterPro" id="IPR002202">
    <property type="entry name" value="HMG_CoA_Rdtase"/>
</dbReference>
<dbReference type="PANTHER" id="PTHR10572">
    <property type="entry name" value="3-HYDROXY-3-METHYLGLUTARYL-COENZYME A REDUCTASE"/>
    <property type="match status" value="1"/>
</dbReference>
<dbReference type="SUPFAM" id="SSF55035">
    <property type="entry name" value="NAD-binding domain of HMG-CoA reductase"/>
    <property type="match status" value="1"/>
</dbReference>
<organism evidence="5 6">
    <name type="scientific">Zhongshania aliphaticivorans</name>
    <dbReference type="NCBI Taxonomy" id="1470434"/>
    <lineage>
        <taxon>Bacteria</taxon>
        <taxon>Pseudomonadati</taxon>
        <taxon>Pseudomonadota</taxon>
        <taxon>Gammaproteobacteria</taxon>
        <taxon>Cellvibrionales</taxon>
        <taxon>Spongiibacteraceae</taxon>
        <taxon>Zhongshania</taxon>
    </lineage>
</organism>
<accession>A0A127MA93</accession>
<reference evidence="5 6" key="1">
    <citation type="submission" date="2015-12" db="EMBL/GenBank/DDBJ databases">
        <authorList>
            <person name="Shamseldin A."/>
            <person name="Moawad H."/>
            <person name="Abd El-Rahim W.M."/>
            <person name="Sadowsky M.J."/>
        </authorList>
    </citation>
    <scope>NUCLEOTIDE SEQUENCE [LARGE SCALE GENOMIC DNA]</scope>
    <source>
        <strain evidence="5 6">SM2</strain>
    </source>
</reference>
<name>A0A127MA93_9GAMM</name>
<dbReference type="GO" id="GO:0004420">
    <property type="term" value="F:hydroxymethylglutaryl-CoA reductase (NADPH) activity"/>
    <property type="evidence" value="ECO:0007669"/>
    <property type="project" value="UniProtKB-EC"/>
</dbReference>
<keyword evidence="4" id="KW-0560">Oxidoreductase</keyword>
<evidence type="ECO:0000256" key="4">
    <source>
        <dbReference type="ARBA" id="ARBA00023002"/>
    </source>
</evidence>
<dbReference type="InterPro" id="IPR009023">
    <property type="entry name" value="HMG_CoA_Rdtase_NAD(P)-bd_sf"/>
</dbReference>
<dbReference type="Proteomes" id="UP000074119">
    <property type="component" value="Chromosome"/>
</dbReference>
<evidence type="ECO:0000256" key="1">
    <source>
        <dbReference type="ARBA" id="ARBA00007661"/>
    </source>
</evidence>
<dbReference type="GO" id="GO:0008299">
    <property type="term" value="P:isoprenoid biosynthetic process"/>
    <property type="evidence" value="ECO:0007669"/>
    <property type="project" value="InterPro"/>
</dbReference>
<evidence type="ECO:0000313" key="6">
    <source>
        <dbReference type="Proteomes" id="UP000074119"/>
    </source>
</evidence>
<evidence type="ECO:0000313" key="5">
    <source>
        <dbReference type="EMBL" id="AMO70126.1"/>
    </source>
</evidence>
<evidence type="ECO:0000256" key="3">
    <source>
        <dbReference type="ARBA" id="ARBA00022857"/>
    </source>
</evidence>
<dbReference type="InterPro" id="IPR023074">
    <property type="entry name" value="HMG_CoA_Rdtase_cat_sf"/>
</dbReference>
<dbReference type="PRINTS" id="PR00071">
    <property type="entry name" value="HMGCOARDTASE"/>
</dbReference>
<dbReference type="Pfam" id="PF00368">
    <property type="entry name" value="HMG-CoA_red"/>
    <property type="match status" value="1"/>
</dbReference>
<comment type="similarity">
    <text evidence="1">Belongs to the HMG-CoA reductase family.</text>
</comment>
<dbReference type="InterPro" id="IPR004554">
    <property type="entry name" value="HMG_CoA_Rdtase_eu_arc"/>
</dbReference>
<dbReference type="EMBL" id="CP014544">
    <property type="protein sequence ID" value="AMO70126.1"/>
    <property type="molecule type" value="Genomic_DNA"/>
</dbReference>
<sequence length="392" mass="42377">MSLRKPIPRLKEDNYSEAAAKQRREFIEAETGASLKHTGHYSIDPKVVEGNAENFIGVVQMPLGVAGPYLINGEHAQGVFYVPMATTEGTLIASYSRGMRVISESGGATVTVTGESMQRAPLFEFASAREALHFSQWLEQELPAIRAQAESTTAIGKLQHIQSWVIANKLFTRFNYSTGDAAGQNMTGKATHKACQWILGNYPGVIENFSLSCGIETDKKHSHMNLLHSRGKKVVAEATISKDVLKDLMRADPERMVRLRQRTILGAILAGSAYNGPHSANGIASMFIATGQDEANVVESHTGIAFMDLTPAGDLYYSVTLPSIICASYGGGTGLPTQRECLEMMDCYGQGKARKLAEIIGATVLAGDLSLAAAIVSDEWVSSHDQLGRNRP</sequence>
<protein>
    <recommendedName>
        <fullName evidence="2">hydroxymethylglutaryl-CoA reductase (NADPH)</fullName>
        <ecNumber evidence="2">1.1.1.34</ecNumber>
    </recommendedName>
</protein>
<dbReference type="Gene3D" id="3.90.770.10">
    <property type="entry name" value="3-hydroxy-3-methylglutaryl-coenzyme A Reductase, Chain A, domain 2"/>
    <property type="match status" value="1"/>
</dbReference>
<evidence type="ECO:0000256" key="2">
    <source>
        <dbReference type="ARBA" id="ARBA00012999"/>
    </source>
</evidence>
<dbReference type="InterPro" id="IPR009029">
    <property type="entry name" value="HMG_CoA_Rdtase_sub-bd_dom_sf"/>
</dbReference>
<dbReference type="PROSITE" id="PS50065">
    <property type="entry name" value="HMG_COA_REDUCTASE_4"/>
    <property type="match status" value="1"/>
</dbReference>
<dbReference type="AlphaFoldDB" id="A0A127MA93"/>
<keyword evidence="3" id="KW-0521">NADP</keyword>
<dbReference type="CDD" id="cd00643">
    <property type="entry name" value="HMG-CoA_reductase_classI"/>
    <property type="match status" value="1"/>
</dbReference>
<dbReference type="KEGG" id="zal:AZF00_18255"/>
<dbReference type="STRING" id="1470434.AZF00_18255"/>
<dbReference type="PANTHER" id="PTHR10572:SF24">
    <property type="entry name" value="3-HYDROXY-3-METHYLGLUTARYL-COENZYME A REDUCTASE"/>
    <property type="match status" value="1"/>
</dbReference>
<gene>
    <name evidence="5" type="ORF">AZF00_18255</name>
</gene>